<dbReference type="InterPro" id="IPR011051">
    <property type="entry name" value="RmlC_Cupin_sf"/>
</dbReference>
<dbReference type="InterPro" id="IPR014710">
    <property type="entry name" value="RmlC-like_jellyroll"/>
</dbReference>
<dbReference type="InterPro" id="IPR013096">
    <property type="entry name" value="Cupin_2"/>
</dbReference>
<dbReference type="AlphaFoldDB" id="A0AAP3UX79"/>
<comment type="caution">
    <text evidence="2">The sequence shown here is derived from an EMBL/GenBank/DDBJ whole genome shotgun (WGS) entry which is preliminary data.</text>
</comment>
<dbReference type="EMBL" id="JARGEQ010000001">
    <property type="protein sequence ID" value="MDF1584797.1"/>
    <property type="molecule type" value="Genomic_DNA"/>
</dbReference>
<evidence type="ECO:0000313" key="3">
    <source>
        <dbReference type="Proteomes" id="UP001301140"/>
    </source>
</evidence>
<feature type="domain" description="Cupin type-2" evidence="1">
    <location>
        <begin position="100"/>
        <end position="148"/>
    </location>
</feature>
<keyword evidence="3" id="KW-1185">Reference proteome</keyword>
<dbReference type="Pfam" id="PF07883">
    <property type="entry name" value="Cupin_2"/>
    <property type="match status" value="1"/>
</dbReference>
<proteinExistence type="predicted"/>
<gene>
    <name evidence="2" type="ORF">PZ740_00180</name>
</gene>
<sequence>MQREILIEARLLQLDAGAAPELPGDALHALYVAEGQLAALGAGEAAFVDAAACLQAVEPSLLWLFSVSRGRLTAGADTGVFSAMVKLPEGAETLVRLDRIELPPGTVTPRHRHRGPGIRAVLSGSVDAMVGPRRFPVATGEAWLETPGDDIIGRADATLGTGFVRLMLLPADLVGGATSFVAVPPRPDDPPSPVFERRQTILLERLSRL</sequence>
<evidence type="ECO:0000313" key="2">
    <source>
        <dbReference type="EMBL" id="MDF1584797.1"/>
    </source>
</evidence>
<organism evidence="2 3">
    <name type="scientific">Marinimicrococcus flavescens</name>
    <dbReference type="NCBI Taxonomy" id="3031815"/>
    <lineage>
        <taxon>Bacteria</taxon>
        <taxon>Pseudomonadati</taxon>
        <taxon>Pseudomonadota</taxon>
        <taxon>Alphaproteobacteria</taxon>
        <taxon>Geminicoccales</taxon>
        <taxon>Geminicoccaceae</taxon>
        <taxon>Marinimicrococcus</taxon>
    </lineage>
</organism>
<dbReference type="Proteomes" id="UP001301140">
    <property type="component" value="Unassembled WGS sequence"/>
</dbReference>
<reference evidence="2 3" key="1">
    <citation type="submission" date="2023-03" db="EMBL/GenBank/DDBJ databases">
        <title>YIM 152171 draft genome.</title>
        <authorList>
            <person name="Yang Z."/>
        </authorList>
    </citation>
    <scope>NUCLEOTIDE SEQUENCE [LARGE SCALE GENOMIC DNA]</scope>
    <source>
        <strain evidence="2 3">YIM 152171</strain>
    </source>
</reference>
<dbReference type="RefSeq" id="WP_327787202.1">
    <property type="nucleotide sequence ID" value="NZ_JARGEQ010000001.1"/>
</dbReference>
<protein>
    <submittedName>
        <fullName evidence="2">Cupin domain-containing protein</fullName>
    </submittedName>
</protein>
<dbReference type="SUPFAM" id="SSF51182">
    <property type="entry name" value="RmlC-like cupins"/>
    <property type="match status" value="1"/>
</dbReference>
<evidence type="ECO:0000259" key="1">
    <source>
        <dbReference type="Pfam" id="PF07883"/>
    </source>
</evidence>
<accession>A0AAP3UX79</accession>
<dbReference type="Gene3D" id="2.60.120.10">
    <property type="entry name" value="Jelly Rolls"/>
    <property type="match status" value="1"/>
</dbReference>
<name>A0AAP3UX79_9PROT</name>